<dbReference type="InterPro" id="IPR019282">
    <property type="entry name" value="Glycoamylase-like_cons_dom"/>
</dbReference>
<dbReference type="RefSeq" id="WP_078830783.1">
    <property type="nucleotide sequence ID" value="NZ_FUWH01000003.1"/>
</dbReference>
<evidence type="ECO:0000313" key="3">
    <source>
        <dbReference type="EMBL" id="SJZ64412.1"/>
    </source>
</evidence>
<dbReference type="OrthoDB" id="5937621at2"/>
<feature type="domain" description="Glycoamylase-like" evidence="2">
    <location>
        <begin position="200"/>
        <end position="413"/>
    </location>
</feature>
<evidence type="ECO:0000256" key="1">
    <source>
        <dbReference type="SAM" id="SignalP"/>
    </source>
</evidence>
<feature type="chain" id="PRO_5012436681" description="Glycoamylase-like domain-containing protein" evidence="1">
    <location>
        <begin position="20"/>
        <end position="438"/>
    </location>
</feature>
<name>A0A1T4MBT5_9BACT</name>
<proteinExistence type="predicted"/>
<feature type="signal peptide" evidence="1">
    <location>
        <begin position="1"/>
        <end position="19"/>
    </location>
</feature>
<sequence>MLKPLLCFIFSGLLIVLHAQRPKNPSDTALLNLIQEQSFLYTWNQAHPVSGMAREKAGSDTVNTGASGFSVLATIVGVERKWVKRDSAALKLIRMTRFLYQQATAYHGIFPRQMNGITGQLVATSRKDDGSDLVETAYLFEGLLCAREYFNQNTRAESDLRNRITALWNEAEWNFHTKDGAKEVLYRNWSPNNGFGTNAELRGWKEGLMTYILAAASPQYSIPANVYHKGWAAGPDFKNTKSYFNIKPALGGNYVGPLNWFRYPFMALNPKGLKDIYADYWQQHKKHLLIHYNYVLENPRQFMGYDSLNWGIGAGDSYRGFRNASPLADDGTITIAATVAALPYMPKEAMATLHHIYNNLGDSLWGKYGLYDGYNQTQGWYSKNYIVSNEAIIAVMIENYRSGLIWNTFMQIPEIRTGLKKLGFNSPSIPAEKSAVKK</sequence>
<keyword evidence="1" id="KW-0732">Signal</keyword>
<protein>
    <recommendedName>
        <fullName evidence="2">Glycoamylase-like domain-containing protein</fullName>
    </recommendedName>
</protein>
<evidence type="ECO:0000259" key="2">
    <source>
        <dbReference type="Pfam" id="PF10091"/>
    </source>
</evidence>
<organism evidence="3 4">
    <name type="scientific">Sediminibacterium ginsengisoli</name>
    <dbReference type="NCBI Taxonomy" id="413434"/>
    <lineage>
        <taxon>Bacteria</taxon>
        <taxon>Pseudomonadati</taxon>
        <taxon>Bacteroidota</taxon>
        <taxon>Chitinophagia</taxon>
        <taxon>Chitinophagales</taxon>
        <taxon>Chitinophagaceae</taxon>
        <taxon>Sediminibacterium</taxon>
    </lineage>
</organism>
<gene>
    <name evidence="3" type="ORF">SAMN04488132_103303</name>
</gene>
<dbReference type="EMBL" id="FUWH01000003">
    <property type="protein sequence ID" value="SJZ64412.1"/>
    <property type="molecule type" value="Genomic_DNA"/>
</dbReference>
<reference evidence="3 4" key="1">
    <citation type="submission" date="2017-02" db="EMBL/GenBank/DDBJ databases">
        <authorList>
            <person name="Peterson S.W."/>
        </authorList>
    </citation>
    <scope>NUCLEOTIDE SEQUENCE [LARGE SCALE GENOMIC DNA]</scope>
    <source>
        <strain evidence="3 4">DSM 22335</strain>
    </source>
</reference>
<dbReference type="Pfam" id="PF10091">
    <property type="entry name" value="Glycoamylase"/>
    <property type="match status" value="1"/>
</dbReference>
<accession>A0A1T4MBT5</accession>
<dbReference type="STRING" id="413434.SAMN04488132_103303"/>
<dbReference type="AlphaFoldDB" id="A0A1T4MBT5"/>
<dbReference type="Gene3D" id="1.50.10.140">
    <property type="match status" value="1"/>
</dbReference>
<keyword evidence="4" id="KW-1185">Reference proteome</keyword>
<evidence type="ECO:0000313" key="4">
    <source>
        <dbReference type="Proteomes" id="UP000190888"/>
    </source>
</evidence>
<dbReference type="Proteomes" id="UP000190888">
    <property type="component" value="Unassembled WGS sequence"/>
</dbReference>